<keyword evidence="7" id="KW-1185">Reference proteome</keyword>
<dbReference type="EMBL" id="CP000323">
    <property type="protein sequence ID" value="ABE75224.1"/>
    <property type="molecule type" value="Genomic_DNA"/>
</dbReference>
<accession>Q1QAS9</accession>
<protein>
    <recommendedName>
        <fullName evidence="2">DNA-3-methyladenine glycosylase II</fullName>
        <ecNumber evidence="2">3.2.2.21</ecNumber>
    </recommendedName>
</protein>
<dbReference type="SUPFAM" id="SSF48150">
    <property type="entry name" value="DNA-glycosylase"/>
    <property type="match status" value="1"/>
</dbReference>
<dbReference type="GO" id="GO:0043916">
    <property type="term" value="F:DNA-7-methylguanine glycosylase activity"/>
    <property type="evidence" value="ECO:0007669"/>
    <property type="project" value="TreeGrafter"/>
</dbReference>
<keyword evidence="3" id="KW-0227">DNA damage</keyword>
<evidence type="ECO:0000256" key="4">
    <source>
        <dbReference type="ARBA" id="ARBA00023204"/>
    </source>
</evidence>
<dbReference type="GO" id="GO:0032131">
    <property type="term" value="F:alkylated DNA binding"/>
    <property type="evidence" value="ECO:0007669"/>
    <property type="project" value="TreeGrafter"/>
</dbReference>
<dbReference type="HOGENOM" id="CLU_000445_72_5_6"/>
<evidence type="ECO:0000313" key="6">
    <source>
        <dbReference type="EMBL" id="ABE75224.1"/>
    </source>
</evidence>
<dbReference type="InterPro" id="IPR003265">
    <property type="entry name" value="HhH-GPD_domain"/>
</dbReference>
<dbReference type="InterPro" id="IPR011257">
    <property type="entry name" value="DNA_glycosylase"/>
</dbReference>
<dbReference type="GO" id="GO:0006285">
    <property type="term" value="P:base-excision repair, AP site formation"/>
    <property type="evidence" value="ECO:0007669"/>
    <property type="project" value="TreeGrafter"/>
</dbReference>
<dbReference type="RefSeq" id="WP_011513776.1">
    <property type="nucleotide sequence ID" value="NC_007969.1"/>
</dbReference>
<keyword evidence="4" id="KW-0234">DNA repair</keyword>
<evidence type="ECO:0000313" key="7">
    <source>
        <dbReference type="Proteomes" id="UP000002425"/>
    </source>
</evidence>
<dbReference type="InterPro" id="IPR051912">
    <property type="entry name" value="Alkylbase_DNA_Glycosylase/TA"/>
</dbReference>
<dbReference type="PANTHER" id="PTHR43003:SF5">
    <property type="entry name" value="DNA-3-METHYLADENINE GLYCOSYLASE"/>
    <property type="match status" value="1"/>
</dbReference>
<dbReference type="eggNOG" id="COG0122">
    <property type="taxonomic scope" value="Bacteria"/>
</dbReference>
<evidence type="ECO:0000256" key="1">
    <source>
        <dbReference type="ARBA" id="ARBA00000086"/>
    </source>
</evidence>
<dbReference type="STRING" id="335284.Pcryo_1445"/>
<evidence type="ECO:0000259" key="5">
    <source>
        <dbReference type="SMART" id="SM00478"/>
    </source>
</evidence>
<dbReference type="GO" id="GO:0032993">
    <property type="term" value="C:protein-DNA complex"/>
    <property type="evidence" value="ECO:0007669"/>
    <property type="project" value="TreeGrafter"/>
</dbReference>
<dbReference type="AlphaFoldDB" id="Q1QAS9"/>
<gene>
    <name evidence="6" type="ordered locus">Pcryo_1445</name>
</gene>
<dbReference type="Gene3D" id="1.10.340.30">
    <property type="entry name" value="Hypothetical protein, domain 2"/>
    <property type="match status" value="1"/>
</dbReference>
<dbReference type="PANTHER" id="PTHR43003">
    <property type="entry name" value="DNA-3-METHYLADENINE GLYCOSYLASE"/>
    <property type="match status" value="1"/>
</dbReference>
<evidence type="ECO:0000256" key="2">
    <source>
        <dbReference type="ARBA" id="ARBA00012000"/>
    </source>
</evidence>
<organism evidence="6 7">
    <name type="scientific">Psychrobacter cryohalolentis (strain ATCC BAA-1226 / DSM 17306 / VKM B-2378 / K5)</name>
    <dbReference type="NCBI Taxonomy" id="335284"/>
    <lineage>
        <taxon>Bacteria</taxon>
        <taxon>Pseudomonadati</taxon>
        <taxon>Pseudomonadota</taxon>
        <taxon>Gammaproteobacteria</taxon>
        <taxon>Moraxellales</taxon>
        <taxon>Moraxellaceae</taxon>
        <taxon>Psychrobacter</taxon>
    </lineage>
</organism>
<dbReference type="GO" id="GO:0008725">
    <property type="term" value="F:DNA-3-methyladenine glycosylase activity"/>
    <property type="evidence" value="ECO:0007669"/>
    <property type="project" value="TreeGrafter"/>
</dbReference>
<dbReference type="Proteomes" id="UP000002425">
    <property type="component" value="Chromosome"/>
</dbReference>
<sequence length="219" mass="24449">MDVQNTEIIKTVQTIENNEQLKLHIDALIAIEPKFSSIYEQVGAPDLRRNTGGFEQLMRAIIGQQLSVAAASSIWKKLLNANLTSPQTIIQVEDDILRTQGLSKQKIRYTRSLVEHDIDFEALTTISDKEVLEILTAVVGIGCWTAEMYLLFSLGRADVLAVDDLAIKVAAMDLLGLAERPTPKQLKMATKDWSPHRSAASLLLWSHYGWLNNRKAVPL</sequence>
<reference evidence="6" key="1">
    <citation type="submission" date="2006-03" db="EMBL/GenBank/DDBJ databases">
        <title>Complete sequence of chromosome of Psychrobacter cryohalolentis K5.</title>
        <authorList>
            <consortium name="US DOE Joint Genome Institute"/>
            <person name="Copeland A."/>
            <person name="Lucas S."/>
            <person name="Lapidus A."/>
            <person name="Barry K."/>
            <person name="Detter J.C."/>
            <person name="Glavina del Rio T."/>
            <person name="Hammon N."/>
            <person name="Israni S."/>
            <person name="Dalin E."/>
            <person name="Tice H."/>
            <person name="Pitluck S."/>
            <person name="Brettin T."/>
            <person name="Bruce D."/>
            <person name="Han C."/>
            <person name="Tapia R."/>
            <person name="Sims D.R."/>
            <person name="Gilna P."/>
            <person name="Schmutz J."/>
            <person name="Larimer F."/>
            <person name="Land M."/>
            <person name="Hauser L."/>
            <person name="Kyrpides N."/>
            <person name="Kim E."/>
            <person name="Richardson P."/>
        </authorList>
    </citation>
    <scope>NUCLEOTIDE SEQUENCE</scope>
    <source>
        <strain evidence="6">K5</strain>
    </source>
</reference>
<name>Q1QAS9_PSYCK</name>
<feature type="domain" description="HhH-GPD" evidence="5">
    <location>
        <begin position="62"/>
        <end position="217"/>
    </location>
</feature>
<dbReference type="CDD" id="cd00056">
    <property type="entry name" value="ENDO3c"/>
    <property type="match status" value="1"/>
</dbReference>
<dbReference type="GO" id="GO:0006307">
    <property type="term" value="P:DNA alkylation repair"/>
    <property type="evidence" value="ECO:0007669"/>
    <property type="project" value="TreeGrafter"/>
</dbReference>
<dbReference type="SMART" id="SM00478">
    <property type="entry name" value="ENDO3c"/>
    <property type="match status" value="1"/>
</dbReference>
<proteinExistence type="predicted"/>
<dbReference type="Pfam" id="PF00730">
    <property type="entry name" value="HhH-GPD"/>
    <property type="match status" value="1"/>
</dbReference>
<dbReference type="GO" id="GO:0005737">
    <property type="term" value="C:cytoplasm"/>
    <property type="evidence" value="ECO:0007669"/>
    <property type="project" value="TreeGrafter"/>
</dbReference>
<comment type="catalytic activity">
    <reaction evidence="1">
        <text>Hydrolysis of alkylated DNA, releasing 3-methyladenine, 3-methylguanine, 7-methylguanine and 7-methyladenine.</text>
        <dbReference type="EC" id="3.2.2.21"/>
    </reaction>
</comment>
<dbReference type="KEGG" id="pcr:Pcryo_1445"/>
<dbReference type="EC" id="3.2.2.21" evidence="2"/>
<dbReference type="Gene3D" id="1.10.1670.40">
    <property type="match status" value="1"/>
</dbReference>
<evidence type="ECO:0000256" key="3">
    <source>
        <dbReference type="ARBA" id="ARBA00022763"/>
    </source>
</evidence>